<feature type="transmembrane region" description="Helical" evidence="8">
    <location>
        <begin position="273"/>
        <end position="292"/>
    </location>
</feature>
<protein>
    <submittedName>
        <fullName evidence="10">Putative D-serine/D-alanine/glycine transporter</fullName>
    </submittedName>
</protein>
<dbReference type="PIRSF" id="PIRSF006060">
    <property type="entry name" value="AA_transporter"/>
    <property type="match status" value="1"/>
</dbReference>
<organism evidence="10 11">
    <name type="scientific">Lentilactobacillus parafarraginis F0439</name>
    <dbReference type="NCBI Taxonomy" id="797515"/>
    <lineage>
        <taxon>Bacteria</taxon>
        <taxon>Bacillati</taxon>
        <taxon>Bacillota</taxon>
        <taxon>Bacilli</taxon>
        <taxon>Lactobacillales</taxon>
        <taxon>Lactobacillaceae</taxon>
        <taxon>Lentilactobacillus</taxon>
    </lineage>
</organism>
<dbReference type="Proteomes" id="UP000004625">
    <property type="component" value="Unassembled WGS sequence"/>
</dbReference>
<evidence type="ECO:0000256" key="6">
    <source>
        <dbReference type="ARBA" id="ARBA00022989"/>
    </source>
</evidence>
<evidence type="ECO:0000256" key="1">
    <source>
        <dbReference type="ARBA" id="ARBA00004651"/>
    </source>
</evidence>
<dbReference type="GO" id="GO:0005886">
    <property type="term" value="C:plasma membrane"/>
    <property type="evidence" value="ECO:0007669"/>
    <property type="project" value="UniProtKB-SubCell"/>
</dbReference>
<reference evidence="10 11" key="1">
    <citation type="submission" date="2011-09" db="EMBL/GenBank/DDBJ databases">
        <authorList>
            <person name="Weinstock G."/>
            <person name="Sodergren E."/>
            <person name="Clifton S."/>
            <person name="Fulton L."/>
            <person name="Fulton B."/>
            <person name="Courtney L."/>
            <person name="Fronick C."/>
            <person name="Harrison M."/>
            <person name="Strong C."/>
            <person name="Farmer C."/>
            <person name="Delahaunty K."/>
            <person name="Markovic C."/>
            <person name="Hall O."/>
            <person name="Minx P."/>
            <person name="Tomlinson C."/>
            <person name="Mitreva M."/>
            <person name="Hou S."/>
            <person name="Chen J."/>
            <person name="Wollam A."/>
            <person name="Pepin K.H."/>
            <person name="Johnson M."/>
            <person name="Bhonagiri V."/>
            <person name="Zhang X."/>
            <person name="Suruliraj S."/>
            <person name="Warren W."/>
            <person name="Chinwalla A."/>
            <person name="Mardis E.R."/>
            <person name="Wilson R.K."/>
        </authorList>
    </citation>
    <scope>NUCLEOTIDE SEQUENCE [LARGE SCALE GENOMIC DNA]</scope>
    <source>
        <strain evidence="10 11">F0439</strain>
    </source>
</reference>
<feature type="transmembrane region" description="Helical" evidence="8">
    <location>
        <begin position="367"/>
        <end position="386"/>
    </location>
</feature>
<keyword evidence="4 8" id="KW-0812">Transmembrane</keyword>
<dbReference type="GO" id="GO:0055085">
    <property type="term" value="P:transmembrane transport"/>
    <property type="evidence" value="ECO:0007669"/>
    <property type="project" value="InterPro"/>
</dbReference>
<dbReference type="PANTHER" id="PTHR43495:SF2">
    <property type="entry name" value="D-SERINE_D-ALANINE_GLYCINE TRANSPORTER"/>
    <property type="match status" value="1"/>
</dbReference>
<dbReference type="AlphaFoldDB" id="G9ZN63"/>
<comment type="caution">
    <text evidence="10">The sequence shown here is derived from an EMBL/GenBank/DDBJ whole genome shotgun (WGS) entry which is preliminary data.</text>
</comment>
<accession>G9ZN63</accession>
<dbReference type="Gene3D" id="1.20.1740.10">
    <property type="entry name" value="Amino acid/polyamine transporter I"/>
    <property type="match status" value="1"/>
</dbReference>
<feature type="transmembrane region" description="Helical" evidence="8">
    <location>
        <begin position="191"/>
        <end position="212"/>
    </location>
</feature>
<feature type="transmembrane region" description="Helical" evidence="8">
    <location>
        <begin position="458"/>
        <end position="477"/>
    </location>
</feature>
<dbReference type="STRING" id="797515.HMPREF9103_01166"/>
<evidence type="ECO:0000313" key="10">
    <source>
        <dbReference type="EMBL" id="EHL99038.1"/>
    </source>
</evidence>
<name>G9ZN63_9LACO</name>
<dbReference type="GO" id="GO:0006865">
    <property type="term" value="P:amino acid transport"/>
    <property type="evidence" value="ECO:0007669"/>
    <property type="project" value="UniProtKB-KW"/>
</dbReference>
<keyword evidence="3" id="KW-1003">Cell membrane</keyword>
<dbReference type="InterPro" id="IPR004841">
    <property type="entry name" value="AA-permease/SLC12A_dom"/>
</dbReference>
<dbReference type="Pfam" id="PF00324">
    <property type="entry name" value="AA_permease"/>
    <property type="match status" value="1"/>
</dbReference>
<keyword evidence="6 8" id="KW-1133">Transmembrane helix</keyword>
<evidence type="ECO:0000256" key="4">
    <source>
        <dbReference type="ARBA" id="ARBA00022692"/>
    </source>
</evidence>
<feature type="transmembrane region" description="Helical" evidence="8">
    <location>
        <begin position="398"/>
        <end position="414"/>
    </location>
</feature>
<feature type="transmembrane region" description="Helical" evidence="8">
    <location>
        <begin position="304"/>
        <end position="331"/>
    </location>
</feature>
<dbReference type="PATRIC" id="fig|797515.3.peg.1085"/>
<dbReference type="FunFam" id="1.20.1740.10:FF:000001">
    <property type="entry name" value="Amino acid permease"/>
    <property type="match status" value="1"/>
</dbReference>
<evidence type="ECO:0000256" key="7">
    <source>
        <dbReference type="ARBA" id="ARBA00023136"/>
    </source>
</evidence>
<evidence type="ECO:0000256" key="8">
    <source>
        <dbReference type="SAM" id="Phobius"/>
    </source>
</evidence>
<feature type="domain" description="Amino acid permease/ SLC12A" evidence="9">
    <location>
        <begin position="49"/>
        <end position="482"/>
    </location>
</feature>
<comment type="subcellular location">
    <subcellularLocation>
        <location evidence="1">Cell membrane</location>
        <topology evidence="1">Multi-pass membrane protein</topology>
    </subcellularLocation>
</comment>
<proteinExistence type="predicted"/>
<keyword evidence="5" id="KW-0029">Amino-acid transport</keyword>
<feature type="transmembrane region" description="Helical" evidence="8">
    <location>
        <begin position="158"/>
        <end position="179"/>
    </location>
</feature>
<sequence length="483" mass="52374">MGGTAFARNAPGTVISTGSVFYCRKIDRRQIMEKSKDSRSLSRSLKSRHIQMIAIGGAIGTGLFLGSGSAIHTSGPSIIISYLVVGIFCFLLMRAIGELLLSDVSKHSFLDFVKEYLGDRWEFVTGWTYWFCWISLAMADLTATGIYIKFWFPGIPQWIPPLVILLGLFAANMVNVGLFGELESWFSMIKVVAIILLVVVGFGLALFSVKVGGNTASFGNLVSHGGLFPKGAHGFLLSFQMVVFAFVGIEMVGLTAGETDDPKNNLPKAINSLPIRIGLFYIGSMIAVMSVYPWNEITTTASPFVQVFSGVGIVGAAGILNFVVLTAAISATNSCLFSTSRTMYALSMGGNASNFLTKLGRNGVPNIALNFSTAFLLIIVVLNYFIPAGVFNQDSSVSTINFVVVWIVLLIVHLKYRRVHPAGVKAFKMPGYPIADYVSLAFFIFILGFLLVSSSTRVAMIISIVSVGVMLLAYQVINRRQKS</sequence>
<evidence type="ECO:0000256" key="5">
    <source>
        <dbReference type="ARBA" id="ARBA00022970"/>
    </source>
</evidence>
<feature type="transmembrane region" description="Helical" evidence="8">
    <location>
        <begin position="77"/>
        <end position="96"/>
    </location>
</feature>
<dbReference type="EMBL" id="AGEY01000050">
    <property type="protein sequence ID" value="EHL99038.1"/>
    <property type="molecule type" value="Genomic_DNA"/>
</dbReference>
<dbReference type="PANTHER" id="PTHR43495">
    <property type="entry name" value="GABA PERMEASE"/>
    <property type="match status" value="1"/>
</dbReference>
<dbReference type="HOGENOM" id="CLU_007946_9_3_9"/>
<gene>
    <name evidence="10" type="ORF">HMPREF9103_01166</name>
</gene>
<feature type="transmembrane region" description="Helical" evidence="8">
    <location>
        <begin position="52"/>
        <end position="71"/>
    </location>
</feature>
<dbReference type="eggNOG" id="COG1113">
    <property type="taxonomic scope" value="Bacteria"/>
</dbReference>
<keyword evidence="7 8" id="KW-0472">Membrane</keyword>
<evidence type="ECO:0000256" key="2">
    <source>
        <dbReference type="ARBA" id="ARBA00022448"/>
    </source>
</evidence>
<evidence type="ECO:0000313" key="11">
    <source>
        <dbReference type="Proteomes" id="UP000004625"/>
    </source>
</evidence>
<feature type="transmembrane region" description="Helical" evidence="8">
    <location>
        <begin position="130"/>
        <end position="152"/>
    </location>
</feature>
<keyword evidence="2" id="KW-0813">Transport</keyword>
<feature type="transmembrane region" description="Helical" evidence="8">
    <location>
        <begin position="232"/>
        <end position="252"/>
    </location>
</feature>
<keyword evidence="11" id="KW-1185">Reference proteome</keyword>
<evidence type="ECO:0000256" key="3">
    <source>
        <dbReference type="ARBA" id="ARBA00022475"/>
    </source>
</evidence>
<feature type="transmembrane region" description="Helical" evidence="8">
    <location>
        <begin position="434"/>
        <end position="452"/>
    </location>
</feature>
<evidence type="ECO:0000259" key="9">
    <source>
        <dbReference type="Pfam" id="PF00324"/>
    </source>
</evidence>